<gene>
    <name evidence="2" type="ORF">COEREDRAFT_11885</name>
</gene>
<keyword evidence="3" id="KW-1185">Reference proteome</keyword>
<feature type="non-terminal residue" evidence="2">
    <location>
        <position position="304"/>
    </location>
</feature>
<protein>
    <submittedName>
        <fullName evidence="2">Uncharacterized protein</fullName>
    </submittedName>
</protein>
<evidence type="ECO:0000313" key="3">
    <source>
        <dbReference type="Proteomes" id="UP000242474"/>
    </source>
</evidence>
<proteinExistence type="predicted"/>
<sequence>MFVDNGVFTDNCSSAFTNRNINVLSEAQLSDMFENSADALPGYLERNQHQATTDYKDFEATYFSCFEWITFTGDSTHNNNIEHVTVHNRNVHNNSIVDNSQYNCDHCMFMSAEQPNVNIERQNDTAPMPVAPSNRNRLPPPTSDNILYTELEEQNNDLRCTFQTCIPADEAFKNIISAEAQVSDSCLNGGSIKRRLCESDDSSSENGSPSKKRRTDSSSSVRIACAFTKQPGPIKTINCSRDSLGLNVSDKKRHVNYVKSAFRPISSTPIFSRTYQSLEANSTYRDIRSSTEQNVEAGADPTVN</sequence>
<evidence type="ECO:0000313" key="2">
    <source>
        <dbReference type="EMBL" id="PIA13025.1"/>
    </source>
</evidence>
<name>A0A2G5B1Z3_COERN</name>
<organism evidence="2 3">
    <name type="scientific">Coemansia reversa (strain ATCC 12441 / NRRL 1564)</name>
    <dbReference type="NCBI Taxonomy" id="763665"/>
    <lineage>
        <taxon>Eukaryota</taxon>
        <taxon>Fungi</taxon>
        <taxon>Fungi incertae sedis</taxon>
        <taxon>Zoopagomycota</taxon>
        <taxon>Kickxellomycotina</taxon>
        <taxon>Kickxellomycetes</taxon>
        <taxon>Kickxellales</taxon>
        <taxon>Kickxellaceae</taxon>
        <taxon>Coemansia</taxon>
    </lineage>
</organism>
<dbReference type="Proteomes" id="UP000242474">
    <property type="component" value="Unassembled WGS sequence"/>
</dbReference>
<accession>A0A2G5B1Z3</accession>
<dbReference type="EMBL" id="KZ303551">
    <property type="protein sequence ID" value="PIA13025.1"/>
    <property type="molecule type" value="Genomic_DNA"/>
</dbReference>
<evidence type="ECO:0000256" key="1">
    <source>
        <dbReference type="SAM" id="MobiDB-lite"/>
    </source>
</evidence>
<feature type="region of interest" description="Disordered" evidence="1">
    <location>
        <begin position="197"/>
        <end position="220"/>
    </location>
</feature>
<reference evidence="2 3" key="1">
    <citation type="journal article" date="2015" name="Genome Biol. Evol.">
        <title>Phylogenomic analyses indicate that early fungi evolved digesting cell walls of algal ancestors of land plants.</title>
        <authorList>
            <person name="Chang Y."/>
            <person name="Wang S."/>
            <person name="Sekimoto S."/>
            <person name="Aerts A.L."/>
            <person name="Choi C."/>
            <person name="Clum A."/>
            <person name="LaButti K.M."/>
            <person name="Lindquist E.A."/>
            <person name="Yee Ngan C."/>
            <person name="Ohm R.A."/>
            <person name="Salamov A.A."/>
            <person name="Grigoriev I.V."/>
            <person name="Spatafora J.W."/>
            <person name="Berbee M.L."/>
        </authorList>
    </citation>
    <scope>NUCLEOTIDE SEQUENCE [LARGE SCALE GENOMIC DNA]</scope>
    <source>
        <strain evidence="2 3">NRRL 1564</strain>
    </source>
</reference>
<dbReference type="AlphaFoldDB" id="A0A2G5B1Z3"/>